<dbReference type="EMBL" id="JAAKZW010000252">
    <property type="protein sequence ID" value="NGO80813.1"/>
    <property type="molecule type" value="Genomic_DNA"/>
</dbReference>
<keyword evidence="1" id="KW-1133">Transmembrane helix</keyword>
<keyword evidence="3" id="KW-1185">Reference proteome</keyword>
<dbReference type="Proteomes" id="UP000481109">
    <property type="component" value="Unassembled WGS sequence"/>
</dbReference>
<feature type="transmembrane region" description="Helical" evidence="1">
    <location>
        <begin position="45"/>
        <end position="68"/>
    </location>
</feature>
<dbReference type="RefSeq" id="WP_165336229.1">
    <property type="nucleotide sequence ID" value="NZ_JAAKZW010000252.1"/>
</dbReference>
<evidence type="ECO:0000256" key="1">
    <source>
        <dbReference type="SAM" id="Phobius"/>
    </source>
</evidence>
<gene>
    <name evidence="2" type="ORF">G6045_34920</name>
</gene>
<name>A0A6G4XUC2_9ACTN</name>
<organism evidence="2 3">
    <name type="scientific">Streptomyces mesophilus</name>
    <dbReference type="NCBI Taxonomy" id="1775132"/>
    <lineage>
        <taxon>Bacteria</taxon>
        <taxon>Bacillati</taxon>
        <taxon>Actinomycetota</taxon>
        <taxon>Actinomycetes</taxon>
        <taxon>Kitasatosporales</taxon>
        <taxon>Streptomycetaceae</taxon>
        <taxon>Streptomyces</taxon>
    </lineage>
</organism>
<proteinExistence type="predicted"/>
<dbReference type="AlphaFoldDB" id="A0A6G4XUC2"/>
<keyword evidence="1" id="KW-0812">Transmembrane</keyword>
<evidence type="ECO:0000313" key="3">
    <source>
        <dbReference type="Proteomes" id="UP000481109"/>
    </source>
</evidence>
<reference evidence="2 3" key="1">
    <citation type="submission" date="2020-02" db="EMBL/GenBank/DDBJ databases">
        <title>Whole-genome analyses of novel actinobacteria.</title>
        <authorList>
            <person name="Sahin N."/>
            <person name="Tokatli A."/>
        </authorList>
    </citation>
    <scope>NUCLEOTIDE SEQUENCE [LARGE SCALE GENOMIC DNA]</scope>
    <source>
        <strain evidence="2 3">YC504</strain>
    </source>
</reference>
<keyword evidence="1" id="KW-0472">Membrane</keyword>
<sequence length="69" mass="7018">MLLIGMLLLLALALLSFAALAFLGYLLLMVVLSVAAGTWTRPRVGWALAAVTIGLPLALIVGGAILTAG</sequence>
<comment type="caution">
    <text evidence="2">The sequence shown here is derived from an EMBL/GenBank/DDBJ whole genome shotgun (WGS) entry which is preliminary data.</text>
</comment>
<evidence type="ECO:0000313" key="2">
    <source>
        <dbReference type="EMBL" id="NGO80813.1"/>
    </source>
</evidence>
<accession>A0A6G4XUC2</accession>
<protein>
    <submittedName>
        <fullName evidence="2">Uncharacterized protein</fullName>
    </submittedName>
</protein>